<evidence type="ECO:0000313" key="1">
    <source>
        <dbReference type="EMBL" id="KAK9506636.1"/>
    </source>
</evidence>
<gene>
    <name evidence="1" type="ORF">O3M35_008531</name>
</gene>
<dbReference type="Proteomes" id="UP001461498">
    <property type="component" value="Unassembled WGS sequence"/>
</dbReference>
<sequence>MLYKCSEHIRRKLDSHSLFPSHSVLSITHPPIIQTHTHTHTDTHTHAHTHTHTHFYHINCYHL</sequence>
<accession>A0AAW1D7C9</accession>
<dbReference type="EMBL" id="JAPXFL010000005">
    <property type="protein sequence ID" value="KAK9506636.1"/>
    <property type="molecule type" value="Genomic_DNA"/>
</dbReference>
<proteinExistence type="predicted"/>
<organism evidence="1 2">
    <name type="scientific">Rhynocoris fuscipes</name>
    <dbReference type="NCBI Taxonomy" id="488301"/>
    <lineage>
        <taxon>Eukaryota</taxon>
        <taxon>Metazoa</taxon>
        <taxon>Ecdysozoa</taxon>
        <taxon>Arthropoda</taxon>
        <taxon>Hexapoda</taxon>
        <taxon>Insecta</taxon>
        <taxon>Pterygota</taxon>
        <taxon>Neoptera</taxon>
        <taxon>Paraneoptera</taxon>
        <taxon>Hemiptera</taxon>
        <taxon>Heteroptera</taxon>
        <taxon>Panheteroptera</taxon>
        <taxon>Cimicomorpha</taxon>
        <taxon>Reduviidae</taxon>
        <taxon>Harpactorinae</taxon>
        <taxon>Harpactorini</taxon>
        <taxon>Rhynocoris</taxon>
    </lineage>
</organism>
<reference evidence="1 2" key="1">
    <citation type="submission" date="2022-12" db="EMBL/GenBank/DDBJ databases">
        <title>Chromosome-level genome assembly of true bugs.</title>
        <authorList>
            <person name="Ma L."/>
            <person name="Li H."/>
        </authorList>
    </citation>
    <scope>NUCLEOTIDE SEQUENCE [LARGE SCALE GENOMIC DNA]</scope>
    <source>
        <strain evidence="1">Lab_2022b</strain>
    </source>
</reference>
<protein>
    <submittedName>
        <fullName evidence="1">Uncharacterized protein</fullName>
    </submittedName>
</protein>
<name>A0AAW1D7C9_9HEMI</name>
<dbReference type="AlphaFoldDB" id="A0AAW1D7C9"/>
<evidence type="ECO:0000313" key="2">
    <source>
        <dbReference type="Proteomes" id="UP001461498"/>
    </source>
</evidence>
<comment type="caution">
    <text evidence="1">The sequence shown here is derived from an EMBL/GenBank/DDBJ whole genome shotgun (WGS) entry which is preliminary data.</text>
</comment>
<keyword evidence="2" id="KW-1185">Reference proteome</keyword>